<evidence type="ECO:0000313" key="1">
    <source>
        <dbReference type="EMBL" id="MPC99429.1"/>
    </source>
</evidence>
<gene>
    <name evidence="1" type="ORF">E2C01_094842</name>
</gene>
<dbReference type="Proteomes" id="UP000324222">
    <property type="component" value="Unassembled WGS sequence"/>
</dbReference>
<reference evidence="1 2" key="1">
    <citation type="submission" date="2019-05" db="EMBL/GenBank/DDBJ databases">
        <title>Another draft genome of Portunus trituberculatus and its Hox gene families provides insights of decapod evolution.</title>
        <authorList>
            <person name="Jeong J.-H."/>
            <person name="Song I."/>
            <person name="Kim S."/>
            <person name="Choi T."/>
            <person name="Kim D."/>
            <person name="Ryu S."/>
            <person name="Kim W."/>
        </authorList>
    </citation>
    <scope>NUCLEOTIDE SEQUENCE [LARGE SCALE GENOMIC DNA]</scope>
    <source>
        <tissue evidence="1">Muscle</tissue>
    </source>
</reference>
<proteinExistence type="predicted"/>
<organism evidence="1 2">
    <name type="scientific">Portunus trituberculatus</name>
    <name type="common">Swimming crab</name>
    <name type="synonym">Neptunus trituberculatus</name>
    <dbReference type="NCBI Taxonomy" id="210409"/>
    <lineage>
        <taxon>Eukaryota</taxon>
        <taxon>Metazoa</taxon>
        <taxon>Ecdysozoa</taxon>
        <taxon>Arthropoda</taxon>
        <taxon>Crustacea</taxon>
        <taxon>Multicrustacea</taxon>
        <taxon>Malacostraca</taxon>
        <taxon>Eumalacostraca</taxon>
        <taxon>Eucarida</taxon>
        <taxon>Decapoda</taxon>
        <taxon>Pleocyemata</taxon>
        <taxon>Brachyura</taxon>
        <taxon>Eubrachyura</taxon>
        <taxon>Portunoidea</taxon>
        <taxon>Portunidae</taxon>
        <taxon>Portuninae</taxon>
        <taxon>Portunus</taxon>
    </lineage>
</organism>
<protein>
    <submittedName>
        <fullName evidence="1">Uncharacterized protein</fullName>
    </submittedName>
</protein>
<name>A0A5B7JX84_PORTR</name>
<comment type="caution">
    <text evidence="1">The sequence shown here is derived from an EMBL/GenBank/DDBJ whole genome shotgun (WGS) entry which is preliminary data.</text>
</comment>
<dbReference type="AlphaFoldDB" id="A0A5B7JX84"/>
<sequence length="105" mass="12022">MCRSGRETRARTGRGLRYSRGTLCLHRGVAAVKALLAACSQDFTFGGNHYYKISSRRIRQKEVRYRSQLCLYVSLTKGIESRSCLDNPDDNVVRYKIQILSCRSK</sequence>
<keyword evidence="2" id="KW-1185">Reference proteome</keyword>
<accession>A0A5B7JX84</accession>
<evidence type="ECO:0000313" key="2">
    <source>
        <dbReference type="Proteomes" id="UP000324222"/>
    </source>
</evidence>
<dbReference type="EMBL" id="VSRR010118313">
    <property type="protein sequence ID" value="MPC99429.1"/>
    <property type="molecule type" value="Genomic_DNA"/>
</dbReference>